<organism evidence="12 13">
    <name type="scientific">Lucilia cuprina</name>
    <name type="common">Green bottle fly</name>
    <name type="synonym">Australian sheep blowfly</name>
    <dbReference type="NCBI Taxonomy" id="7375"/>
    <lineage>
        <taxon>Eukaryota</taxon>
        <taxon>Metazoa</taxon>
        <taxon>Ecdysozoa</taxon>
        <taxon>Arthropoda</taxon>
        <taxon>Hexapoda</taxon>
        <taxon>Insecta</taxon>
        <taxon>Pterygota</taxon>
        <taxon>Neoptera</taxon>
        <taxon>Endopterygota</taxon>
        <taxon>Diptera</taxon>
        <taxon>Brachycera</taxon>
        <taxon>Muscomorpha</taxon>
        <taxon>Oestroidea</taxon>
        <taxon>Calliphoridae</taxon>
        <taxon>Luciliinae</taxon>
        <taxon>Lucilia</taxon>
    </lineage>
</organism>
<keyword evidence="4 8" id="KW-0863">Zinc-finger</keyword>
<comment type="caution">
    <text evidence="12">The sequence shown here is derived from an EMBL/GenBank/DDBJ whole genome shotgun (WGS) entry which is preliminary data.</text>
</comment>
<dbReference type="GO" id="GO:0006623">
    <property type="term" value="P:protein targeting to vacuole"/>
    <property type="evidence" value="ECO:0007669"/>
    <property type="project" value="InterPro"/>
</dbReference>
<dbReference type="InterPro" id="IPR036322">
    <property type="entry name" value="WD40_repeat_dom_sf"/>
</dbReference>
<feature type="domain" description="RING-type" evidence="11">
    <location>
        <begin position="1147"/>
        <end position="1211"/>
    </location>
</feature>
<keyword evidence="7" id="KW-0458">Lysosome</keyword>
<evidence type="ECO:0000256" key="6">
    <source>
        <dbReference type="ARBA" id="ARBA00022927"/>
    </source>
</evidence>
<dbReference type="Pfam" id="PF12816">
    <property type="entry name" value="TPR_Vps8"/>
    <property type="match status" value="1"/>
</dbReference>
<dbReference type="Gene3D" id="2.130.10.10">
    <property type="entry name" value="YVTN repeat-like/Quinoprotein amine dehydrogenase"/>
    <property type="match status" value="1"/>
</dbReference>
<keyword evidence="3" id="KW-0813">Transport</keyword>
<dbReference type="SUPFAM" id="SSF50978">
    <property type="entry name" value="WD40 repeat-like"/>
    <property type="match status" value="1"/>
</dbReference>
<keyword evidence="13" id="KW-1185">Reference proteome</keyword>
<dbReference type="PROSITE" id="PS50236">
    <property type="entry name" value="CHCR"/>
    <property type="match status" value="1"/>
</dbReference>
<dbReference type="PROSITE" id="PS50089">
    <property type="entry name" value="ZF_RING_2"/>
    <property type="match status" value="1"/>
</dbReference>
<comment type="similarity">
    <text evidence="2">Belongs to the VPS8 family.</text>
</comment>
<dbReference type="Pfam" id="PF23556">
    <property type="entry name" value="TPR_Vps41"/>
    <property type="match status" value="1"/>
</dbReference>
<evidence type="ECO:0000256" key="9">
    <source>
        <dbReference type="PROSITE-ProRule" id="PRU01006"/>
    </source>
</evidence>
<keyword evidence="6" id="KW-0653">Protein transport</keyword>
<evidence type="ECO:0000256" key="2">
    <source>
        <dbReference type="ARBA" id="ARBA00009422"/>
    </source>
</evidence>
<feature type="region of interest" description="Disordered" evidence="10">
    <location>
        <begin position="65"/>
        <end position="86"/>
    </location>
</feature>
<evidence type="ECO:0000313" key="13">
    <source>
        <dbReference type="Proteomes" id="UP000037069"/>
    </source>
</evidence>
<keyword evidence="4 8" id="KW-0479">Metal-binding</keyword>
<dbReference type="InterPro" id="IPR000547">
    <property type="entry name" value="Clathrin_H-chain/VPS_repeat"/>
</dbReference>
<dbReference type="OrthoDB" id="289913at2759"/>
<evidence type="ECO:0000256" key="4">
    <source>
        <dbReference type="ARBA" id="ARBA00022771"/>
    </source>
</evidence>
<dbReference type="GO" id="GO:0008270">
    <property type="term" value="F:zinc ion binding"/>
    <property type="evidence" value="ECO:0007669"/>
    <property type="project" value="UniProtKB-KW"/>
</dbReference>
<protein>
    <recommendedName>
        <fullName evidence="11">RING-type domain-containing protein</fullName>
    </recommendedName>
</protein>
<evidence type="ECO:0000259" key="11">
    <source>
        <dbReference type="PROSITE" id="PS50089"/>
    </source>
</evidence>
<dbReference type="EMBL" id="JRES01001517">
    <property type="protein sequence ID" value="KNC22314.1"/>
    <property type="molecule type" value="Genomic_DNA"/>
</dbReference>
<evidence type="ECO:0000256" key="5">
    <source>
        <dbReference type="ARBA" id="ARBA00022833"/>
    </source>
</evidence>
<dbReference type="OMA" id="NQLFFHQ"/>
<dbReference type="Proteomes" id="UP000037069">
    <property type="component" value="Unassembled WGS sequence"/>
</dbReference>
<feature type="repeat" description="CHCR" evidence="9">
    <location>
        <begin position="889"/>
        <end position="1062"/>
    </location>
</feature>
<dbReference type="PANTHER" id="PTHR12616">
    <property type="entry name" value="VACUOLAR PROTEIN SORTING VPS41"/>
    <property type="match status" value="1"/>
</dbReference>
<evidence type="ECO:0000313" key="12">
    <source>
        <dbReference type="EMBL" id="KNC22314.1"/>
    </source>
</evidence>
<dbReference type="GO" id="GO:0030897">
    <property type="term" value="C:HOPS complex"/>
    <property type="evidence" value="ECO:0007669"/>
    <property type="project" value="TreeGrafter"/>
</dbReference>
<evidence type="ECO:0000256" key="1">
    <source>
        <dbReference type="ARBA" id="ARBA00004371"/>
    </source>
</evidence>
<keyword evidence="5" id="KW-0862">Zinc</keyword>
<dbReference type="InterPro" id="IPR001841">
    <property type="entry name" value="Znf_RING"/>
</dbReference>
<dbReference type="InterPro" id="IPR013083">
    <property type="entry name" value="Znf_RING/FYVE/PHD"/>
</dbReference>
<comment type="subcellular location">
    <subcellularLocation>
        <location evidence="1">Lysosome</location>
    </subcellularLocation>
</comment>
<accession>A0A0L0BSX4</accession>
<evidence type="ECO:0000256" key="8">
    <source>
        <dbReference type="PROSITE-ProRule" id="PRU00175"/>
    </source>
</evidence>
<proteinExistence type="inferred from homology"/>
<dbReference type="SUPFAM" id="SSF57850">
    <property type="entry name" value="RING/U-box"/>
    <property type="match status" value="1"/>
</dbReference>
<dbReference type="GO" id="GO:0005764">
    <property type="term" value="C:lysosome"/>
    <property type="evidence" value="ECO:0007669"/>
    <property type="project" value="UniProtKB-SubCell"/>
</dbReference>
<dbReference type="InterPro" id="IPR045111">
    <property type="entry name" value="Vps41/Vps8"/>
</dbReference>
<sequence>MNELKAPSLNSLLGSDRGSTDSLLAESLLDMEELDDVEYSIPPTGALPSLETVLSEFEADSDIASELGIPPPTPTPSIADESSVRMSGSGGGGSIMRYTMLQGISTQVSSAADRINAGMASSCCVCSHYYAVGTSHGHILNFDITQTLRWAHQDKNGQGAVSSLSYNPECNRLLAGFARGLVIMLDTQSGDVMRQLFDVVTPNTGVLHVKWTSRAAMALAADSGGSVWSLSFTRKLGVRGCSTRCLFSGARGEVCAVEPLLSQTNEHHDLDQYCIVALATLSKYFIVTIRPRLKVIKYHLLQGPPDCLPVLAWQMVLIQAADTSRSVDPVLVVGRGNQLFFHQLFISHGRITLLLLRHITMQTNLLSAHWLGPKCVGCIDTSEILHLLDVRTSKELECIDLANAGMVYGSAQFKGLATGGNVSPALALAGTHACYNSLACRGVQLYVLGAKSMHSIGVRTWMERITYLVKNQRWQEACDLALDGYKAAGERPKRKQQAKERIIMLFKEYIAASARAPDYCLGAIIKCLITVGELELLWTQLWERLQNKELFLHHITAHLENDDIHRVNPIISQALVEYWLKISPSQLEEIILKMDWTCLDLNQVLKAAKKYKLYKAQIFLNANALHDYTVSLTELIPLLDYEHPDLGNCLLVYISSCLAGRGYPQGEIPEELRQNVKHDVLRCLTSLHSNTSEPNELPYPYLRALLKFDIRETLNVISLAFQEKEFNCELGFQHRKRIINILLEIMTPENNTWSEIGCLLNFIAQQISQSCLPVDTQLLEKVLNYLSKESIENESSRLHSERENAWHELLVNNCLDAITNDEEQLELAKKAHCHYVEEYLLEKLQRYDNILECYLYNPLRHETMFVYMERHIKNEERKIYEQIRKHIKRLLTIDAQETTRIVDLYFNKKIKELLELVADDEQILFTFLKHLQQRNENLAQEQKLKLLELLCKFEPLEVEEFLKKTEGYHSQAALKLVQQYQLLEAAIFLAEKLFDYKLAFSISMDILKSTKTENMAEYAQKVSALCARSSMCSKSCLTAKERETLWMDLLKFILPLEELKSITKTMLHEASQHVDLPNLVQLIMNTHNVSGSFGDIKELLLSMLNQSKQETHAMEISLKIMEKELAQEFHKYHKKATRGLWITMMRCVVCQQRLYNQSAILILGSCGHAMHEQCSQEFLTTKQNENPSNVLTKNNSEQSSMPEKCLECPYCLNQIDIRIFDKPLQLAKPSHNVINYNSNTNGNFKASSPELGVLQLKSPPRKF</sequence>
<dbReference type="STRING" id="7375.A0A0L0BSX4"/>
<dbReference type="GO" id="GO:0005770">
    <property type="term" value="C:late endosome"/>
    <property type="evidence" value="ECO:0007669"/>
    <property type="project" value="TreeGrafter"/>
</dbReference>
<reference evidence="12 13" key="1">
    <citation type="journal article" date="2015" name="Nat. Commun.">
        <title>Lucilia cuprina genome unlocks parasitic fly biology to underpin future interventions.</title>
        <authorList>
            <person name="Anstead C.A."/>
            <person name="Korhonen P.K."/>
            <person name="Young N.D."/>
            <person name="Hall R.S."/>
            <person name="Jex A.R."/>
            <person name="Murali S.C."/>
            <person name="Hughes D.S."/>
            <person name="Lee S.F."/>
            <person name="Perry T."/>
            <person name="Stroehlein A.J."/>
            <person name="Ansell B.R."/>
            <person name="Breugelmans B."/>
            <person name="Hofmann A."/>
            <person name="Qu J."/>
            <person name="Dugan S."/>
            <person name="Lee S.L."/>
            <person name="Chao H."/>
            <person name="Dinh H."/>
            <person name="Han Y."/>
            <person name="Doddapaneni H.V."/>
            <person name="Worley K.C."/>
            <person name="Muzny D.M."/>
            <person name="Ioannidis P."/>
            <person name="Waterhouse R.M."/>
            <person name="Zdobnov E.M."/>
            <person name="James P.J."/>
            <person name="Bagnall N.H."/>
            <person name="Kotze A.C."/>
            <person name="Gibbs R.A."/>
            <person name="Richards S."/>
            <person name="Batterham P."/>
            <person name="Gasser R.B."/>
        </authorList>
    </citation>
    <scope>NUCLEOTIDE SEQUENCE [LARGE SCALE GENOMIC DNA]</scope>
    <source>
        <strain evidence="12 13">LS</strain>
        <tissue evidence="12">Full body</tissue>
    </source>
</reference>
<dbReference type="InterPro" id="IPR025941">
    <property type="entry name" value="Vps8_central_dom"/>
</dbReference>
<dbReference type="Gene3D" id="3.30.40.10">
    <property type="entry name" value="Zinc/RING finger domain, C3HC4 (zinc finger)"/>
    <property type="match status" value="1"/>
</dbReference>
<dbReference type="Pfam" id="PF23410">
    <property type="entry name" value="Beta-prop_VPS8"/>
    <property type="match status" value="1"/>
</dbReference>
<evidence type="ECO:0000256" key="10">
    <source>
        <dbReference type="SAM" id="MobiDB-lite"/>
    </source>
</evidence>
<dbReference type="PANTHER" id="PTHR12616:SF8">
    <property type="entry name" value="VACUOLAR PROTEIN SORTING-ASSOCIATED PROTEIN 8 HOMOLOG"/>
    <property type="match status" value="1"/>
</dbReference>
<dbReference type="InterPro" id="IPR015943">
    <property type="entry name" value="WD40/YVTN_repeat-like_dom_sf"/>
</dbReference>
<evidence type="ECO:0000256" key="7">
    <source>
        <dbReference type="ARBA" id="ARBA00023228"/>
    </source>
</evidence>
<dbReference type="GO" id="GO:0034058">
    <property type="term" value="P:endosomal vesicle fusion"/>
    <property type="evidence" value="ECO:0007669"/>
    <property type="project" value="TreeGrafter"/>
</dbReference>
<dbReference type="SMART" id="SM00184">
    <property type="entry name" value="RING"/>
    <property type="match status" value="1"/>
</dbReference>
<gene>
    <name evidence="12" type="ORF">FF38_07309</name>
</gene>
<name>A0A0L0BSX4_LUCCU</name>
<evidence type="ECO:0000256" key="3">
    <source>
        <dbReference type="ARBA" id="ARBA00022448"/>
    </source>
</evidence>
<dbReference type="AlphaFoldDB" id="A0A0L0BSX4"/>